<sequence>MQYVLYRDNAGYWRWRLLANNHRTIADSGEGYVNRADAINGINLVKSSAAAPVVER</sequence>
<gene>
    <name evidence="2" type="ORF">BALG_01224</name>
</gene>
<evidence type="ECO:0000313" key="2">
    <source>
        <dbReference type="EMBL" id="EEZ31104.1"/>
    </source>
</evidence>
<dbReference type="EMBL" id="EQ999546">
    <property type="protein sequence ID" value="EEZ31104.1"/>
    <property type="molecule type" value="Genomic_DNA"/>
</dbReference>
<dbReference type="SUPFAM" id="SSF160113">
    <property type="entry name" value="YegP-like"/>
    <property type="match status" value="1"/>
</dbReference>
<accession>A0A0E1X4B6</accession>
<protein>
    <recommendedName>
        <fullName evidence="1">DUF1508 domain-containing protein</fullName>
    </recommendedName>
</protein>
<dbReference type="Gene3D" id="3.30.160.160">
    <property type="entry name" value="YegP-like"/>
    <property type="match status" value="1"/>
</dbReference>
<dbReference type="GeneID" id="93014814"/>
<name>A0A0E1X4B6_9HYPH</name>
<dbReference type="AlphaFoldDB" id="A0A0E1X4B6"/>
<feature type="domain" description="DUF1508" evidence="1">
    <location>
        <begin position="8"/>
        <end position="54"/>
    </location>
</feature>
<dbReference type="InterPro" id="IPR036913">
    <property type="entry name" value="YegP-like_sf"/>
</dbReference>
<evidence type="ECO:0000259" key="1">
    <source>
        <dbReference type="Pfam" id="PF07411"/>
    </source>
</evidence>
<proteinExistence type="predicted"/>
<dbReference type="Pfam" id="PF07411">
    <property type="entry name" value="DUF1508"/>
    <property type="match status" value="1"/>
</dbReference>
<organism evidence="2">
    <name type="scientific">Brucella pinnipedialis M292/94/1</name>
    <dbReference type="NCBI Taxonomy" id="520462"/>
    <lineage>
        <taxon>Bacteria</taxon>
        <taxon>Pseudomonadati</taxon>
        <taxon>Pseudomonadota</taxon>
        <taxon>Alphaproteobacteria</taxon>
        <taxon>Hyphomicrobiales</taxon>
        <taxon>Brucellaceae</taxon>
        <taxon>Brucella/Ochrobactrum group</taxon>
        <taxon>Brucella</taxon>
    </lineage>
</organism>
<dbReference type="InterPro" id="IPR010879">
    <property type="entry name" value="DUF1508"/>
</dbReference>
<reference evidence="2" key="1">
    <citation type="submission" date="2009-01" db="EMBL/GenBank/DDBJ databases">
        <title>The Genome Sequence of Brucella pinnipedialis M292/94/1.</title>
        <authorList>
            <consortium name="The Broad Institute Genome Sequencing Platform"/>
            <person name="Ward D."/>
            <person name="Young S.K."/>
            <person name="Kodira C.D."/>
            <person name="Zeng Q."/>
            <person name="Koehrsen M."/>
            <person name="Alvarado L."/>
            <person name="Berlin A."/>
            <person name="Borenstein D."/>
            <person name="Chen Z."/>
            <person name="Engels R."/>
            <person name="Freedman E."/>
            <person name="Gellesch M."/>
            <person name="Goldberg J."/>
            <person name="Griggs A."/>
            <person name="Gujja S."/>
            <person name="Heiman D."/>
            <person name="Hepburn T."/>
            <person name="Howarth C."/>
            <person name="Jen D."/>
            <person name="Larson L."/>
            <person name="Lewis B."/>
            <person name="Mehta T."/>
            <person name="Park D."/>
            <person name="Pearson M."/>
            <person name="Roberts A."/>
            <person name="Saif S."/>
            <person name="Shea T."/>
            <person name="Shenoy N."/>
            <person name="Sisk P."/>
            <person name="Stolte C."/>
            <person name="Sykes S."/>
            <person name="Walk T."/>
            <person name="White J."/>
            <person name="Yandava C."/>
            <person name="Whatmore A.M."/>
            <person name="Perrett L.L."/>
            <person name="O'Callaghan D."/>
            <person name="Nusbaum C."/>
            <person name="Galagan J."/>
            <person name="Birren B."/>
        </authorList>
    </citation>
    <scope>NUCLEOTIDE SEQUENCE [LARGE SCALE GENOMIC DNA]</scope>
    <source>
        <strain evidence="2">M292/94/1</strain>
    </source>
</reference>
<dbReference type="HOGENOM" id="CLU_163886_1_0_5"/>
<dbReference type="Proteomes" id="UP000004659">
    <property type="component" value="Unassembled WGS sequence"/>
</dbReference>
<dbReference type="RefSeq" id="WP_002964095.1">
    <property type="nucleotide sequence ID" value="NZ_EQ999546.1"/>
</dbReference>